<dbReference type="EMBL" id="FUEZ01000004">
    <property type="protein sequence ID" value="SPM42759.1"/>
    <property type="molecule type" value="Genomic_DNA"/>
</dbReference>
<dbReference type="GO" id="GO:0016491">
    <property type="term" value="F:oxidoreductase activity"/>
    <property type="evidence" value="ECO:0007669"/>
    <property type="project" value="UniProtKB-KW"/>
</dbReference>
<dbReference type="RefSeq" id="WP_174604637.1">
    <property type="nucleotide sequence ID" value="NZ_FUEZ01000004.1"/>
</dbReference>
<sequence length="156" mass="17420">MSFNTPHGTRGARLPSKRLMNWINAWNMKRIRGKATKVMGFPSLVLTTVGAKSGTPRHTPVAYFPDGTDSWLIVASAAGAAKNPDWYYNLRAHPDNVQIQIAGQTIAVSAEQLSGNARQLAWRHITSTAKRFANYEQKTDRELPVIRLRTRPNPKP</sequence>
<keyword evidence="2" id="KW-0560">Oxidoreductase</keyword>
<dbReference type="GO" id="GO:0005886">
    <property type="term" value="C:plasma membrane"/>
    <property type="evidence" value="ECO:0007669"/>
    <property type="project" value="TreeGrafter"/>
</dbReference>
<dbReference type="Pfam" id="PF04075">
    <property type="entry name" value="F420H2_quin_red"/>
    <property type="match status" value="1"/>
</dbReference>
<evidence type="ECO:0000256" key="3">
    <source>
        <dbReference type="ARBA" id="ARBA00049106"/>
    </source>
</evidence>
<dbReference type="GO" id="GO:0070967">
    <property type="term" value="F:coenzyme F420 binding"/>
    <property type="evidence" value="ECO:0007669"/>
    <property type="project" value="TreeGrafter"/>
</dbReference>
<reference evidence="4 5" key="1">
    <citation type="submission" date="2017-01" db="EMBL/GenBank/DDBJ databases">
        <authorList>
            <consortium name="Urmite Genomes"/>
        </authorList>
    </citation>
    <scope>NUCLEOTIDE SEQUENCE [LARGE SCALE GENOMIC DNA]</scope>
    <source>
        <strain evidence="4 5">AB215</strain>
    </source>
</reference>
<dbReference type="Proteomes" id="UP000240424">
    <property type="component" value="Unassembled WGS sequence"/>
</dbReference>
<evidence type="ECO:0000313" key="4">
    <source>
        <dbReference type="EMBL" id="SPM42759.1"/>
    </source>
</evidence>
<evidence type="ECO:0000256" key="1">
    <source>
        <dbReference type="ARBA" id="ARBA00008710"/>
    </source>
</evidence>
<dbReference type="PANTHER" id="PTHR39428:SF1">
    <property type="entry name" value="F420H(2)-DEPENDENT QUINONE REDUCTASE RV1261C"/>
    <property type="match status" value="1"/>
</dbReference>
<dbReference type="STRING" id="1841861.GCA_900157365_03299"/>
<dbReference type="SUPFAM" id="SSF50475">
    <property type="entry name" value="FMN-binding split barrel"/>
    <property type="match status" value="1"/>
</dbReference>
<dbReference type="AlphaFoldDB" id="A0A2U3PGB9"/>
<proteinExistence type="inferred from homology"/>
<dbReference type="InterPro" id="IPR004378">
    <property type="entry name" value="F420H2_quin_Rdtase"/>
</dbReference>
<accession>A0A2U3PGB9</accession>
<comment type="catalytic activity">
    <reaction evidence="3">
        <text>oxidized coenzyme F420-(gamma-L-Glu)(n) + a quinol + H(+) = reduced coenzyme F420-(gamma-L-Glu)(n) + a quinone</text>
        <dbReference type="Rhea" id="RHEA:39663"/>
        <dbReference type="Rhea" id="RHEA-COMP:12939"/>
        <dbReference type="Rhea" id="RHEA-COMP:14378"/>
        <dbReference type="ChEBI" id="CHEBI:15378"/>
        <dbReference type="ChEBI" id="CHEBI:24646"/>
        <dbReference type="ChEBI" id="CHEBI:132124"/>
        <dbReference type="ChEBI" id="CHEBI:133980"/>
        <dbReference type="ChEBI" id="CHEBI:139511"/>
    </reaction>
</comment>
<evidence type="ECO:0000313" key="5">
    <source>
        <dbReference type="Proteomes" id="UP000240424"/>
    </source>
</evidence>
<organism evidence="4 5">
    <name type="scientific">Mycobacterium numidiamassiliense</name>
    <dbReference type="NCBI Taxonomy" id="1841861"/>
    <lineage>
        <taxon>Bacteria</taxon>
        <taxon>Bacillati</taxon>
        <taxon>Actinomycetota</taxon>
        <taxon>Actinomycetes</taxon>
        <taxon>Mycobacteriales</taxon>
        <taxon>Mycobacteriaceae</taxon>
        <taxon>Mycobacterium</taxon>
    </lineage>
</organism>
<dbReference type="Gene3D" id="2.30.110.10">
    <property type="entry name" value="Electron Transport, Fmn-binding Protein, Chain A"/>
    <property type="match status" value="1"/>
</dbReference>
<dbReference type="NCBIfam" id="TIGR00026">
    <property type="entry name" value="hi_GC_TIGR00026"/>
    <property type="match status" value="1"/>
</dbReference>
<protein>
    <submittedName>
        <fullName evidence="4">Nitroreductase</fullName>
    </submittedName>
</protein>
<name>A0A2U3PGB9_9MYCO</name>
<dbReference type="PANTHER" id="PTHR39428">
    <property type="entry name" value="F420H(2)-DEPENDENT QUINONE REDUCTASE RV1261C"/>
    <property type="match status" value="1"/>
</dbReference>
<gene>
    <name evidence="4" type="ORF">MNAB215_4979</name>
</gene>
<comment type="similarity">
    <text evidence="1">Belongs to the F420H(2)-dependent quinone reductase family.</text>
</comment>
<keyword evidence="5" id="KW-1185">Reference proteome</keyword>
<evidence type="ECO:0000256" key="2">
    <source>
        <dbReference type="ARBA" id="ARBA00023002"/>
    </source>
</evidence>
<dbReference type="InterPro" id="IPR012349">
    <property type="entry name" value="Split_barrel_FMN-bd"/>
</dbReference>